<dbReference type="PANTHER" id="PTHR11709:SF394">
    <property type="entry name" value="FI03373P-RELATED"/>
    <property type="match status" value="1"/>
</dbReference>
<evidence type="ECO:0000256" key="2">
    <source>
        <dbReference type="ARBA" id="ARBA00023002"/>
    </source>
</evidence>
<dbReference type="GO" id="GO:0005507">
    <property type="term" value="F:copper ion binding"/>
    <property type="evidence" value="ECO:0007669"/>
    <property type="project" value="InterPro"/>
</dbReference>
<dbReference type="AlphaFoldDB" id="A0A1T5DXL7"/>
<proteinExistence type="predicted"/>
<name>A0A1T5DXL7_9SPHN</name>
<gene>
    <name evidence="6" type="ORF">SAMN06295937_101752</name>
</gene>
<dbReference type="Pfam" id="PF07732">
    <property type="entry name" value="Cu-oxidase_3"/>
    <property type="match status" value="1"/>
</dbReference>
<reference evidence="7" key="1">
    <citation type="submission" date="2017-02" db="EMBL/GenBank/DDBJ databases">
        <authorList>
            <person name="Varghese N."/>
            <person name="Submissions S."/>
        </authorList>
    </citation>
    <scope>NUCLEOTIDE SEQUENCE [LARGE SCALE GENOMIC DNA]</scope>
    <source>
        <strain evidence="7">R11H</strain>
    </source>
</reference>
<dbReference type="InterPro" id="IPR008972">
    <property type="entry name" value="Cupredoxin"/>
</dbReference>
<dbReference type="Gene3D" id="2.60.40.420">
    <property type="entry name" value="Cupredoxins - blue copper proteins"/>
    <property type="match status" value="2"/>
</dbReference>
<evidence type="ECO:0000313" key="6">
    <source>
        <dbReference type="EMBL" id="SKB76562.1"/>
    </source>
</evidence>
<keyword evidence="2" id="KW-0560">Oxidoreductase</keyword>
<organism evidence="6 7">
    <name type="scientific">Sphingopyxis flava</name>
    <dbReference type="NCBI Taxonomy" id="1507287"/>
    <lineage>
        <taxon>Bacteria</taxon>
        <taxon>Pseudomonadati</taxon>
        <taxon>Pseudomonadota</taxon>
        <taxon>Alphaproteobacteria</taxon>
        <taxon>Sphingomonadales</taxon>
        <taxon>Sphingomonadaceae</taxon>
        <taxon>Sphingopyxis</taxon>
    </lineage>
</organism>
<sequence length="365" mass="40719">MTQITRRDAVFKGLGAAVAVPALTAVSSDAAGKERTAAAGKPRGQAAQHKFEMNIEETRITLVGQQTFQTFAYAGQVPAPLFHVREGDHVEVVLNNLTTLPHTIHWHGLLQRGSWEMDGVPDMTQLGIQPGDSFTYKFVAEPAGTMWYHCHVNVNEHVATRGMWGPFIIDPIKPAPIEREVTGDYILMFSEWASSWADKLGQGGMPGDVFDYFTINGKSFPETQPIRVKEGDVIRLRMFGAGGGFHSIHIHGHVFQIVFKDGHQLPAPINADTVLVGPGERYDIILRCDNPGRWMIHDHIDSHTMNGHTPHGGVMTLIEYDGIPRDQSYYHWAHKEFVPDFYYEESLRKPHGIHTNPNFKGTPVA</sequence>
<evidence type="ECO:0000256" key="1">
    <source>
        <dbReference type="ARBA" id="ARBA00022723"/>
    </source>
</evidence>
<dbReference type="InterPro" id="IPR011707">
    <property type="entry name" value="Cu-oxidase-like_N"/>
</dbReference>
<dbReference type="GO" id="GO:0016491">
    <property type="term" value="F:oxidoreductase activity"/>
    <property type="evidence" value="ECO:0007669"/>
    <property type="project" value="UniProtKB-KW"/>
</dbReference>
<evidence type="ECO:0000256" key="3">
    <source>
        <dbReference type="ARBA" id="ARBA00023008"/>
    </source>
</evidence>
<dbReference type="InterPro" id="IPR011706">
    <property type="entry name" value="Cu-oxidase_C"/>
</dbReference>
<evidence type="ECO:0000313" key="7">
    <source>
        <dbReference type="Proteomes" id="UP000190044"/>
    </source>
</evidence>
<evidence type="ECO:0000259" key="5">
    <source>
        <dbReference type="Pfam" id="PF07732"/>
    </source>
</evidence>
<feature type="domain" description="Plastocyanin-like" evidence="4">
    <location>
        <begin position="208"/>
        <end position="307"/>
    </location>
</feature>
<dbReference type="CDD" id="cd04202">
    <property type="entry name" value="CuRO_D2_2dMcoN_like"/>
    <property type="match status" value="1"/>
</dbReference>
<dbReference type="Pfam" id="PF07731">
    <property type="entry name" value="Cu-oxidase_2"/>
    <property type="match status" value="1"/>
</dbReference>
<keyword evidence="3" id="KW-0186">Copper</keyword>
<dbReference type="InterPro" id="IPR045087">
    <property type="entry name" value="Cu-oxidase_fam"/>
</dbReference>
<dbReference type="EMBL" id="FUYP01000017">
    <property type="protein sequence ID" value="SKB76562.1"/>
    <property type="molecule type" value="Genomic_DNA"/>
</dbReference>
<keyword evidence="1" id="KW-0479">Metal-binding</keyword>
<dbReference type="Proteomes" id="UP000190044">
    <property type="component" value="Unassembled WGS sequence"/>
</dbReference>
<feature type="domain" description="Plastocyanin-like" evidence="5">
    <location>
        <begin position="55"/>
        <end position="171"/>
    </location>
</feature>
<accession>A0A1T5DXL7</accession>
<dbReference type="RefSeq" id="WP_245798747.1">
    <property type="nucleotide sequence ID" value="NZ_FUYP01000017.1"/>
</dbReference>
<protein>
    <submittedName>
        <fullName evidence="6">Multicopper oxidase</fullName>
    </submittedName>
</protein>
<evidence type="ECO:0000259" key="4">
    <source>
        <dbReference type="Pfam" id="PF07731"/>
    </source>
</evidence>
<dbReference type="SUPFAM" id="SSF49503">
    <property type="entry name" value="Cupredoxins"/>
    <property type="match status" value="2"/>
</dbReference>
<keyword evidence="7" id="KW-1185">Reference proteome</keyword>
<dbReference type="PANTHER" id="PTHR11709">
    <property type="entry name" value="MULTI-COPPER OXIDASE"/>
    <property type="match status" value="1"/>
</dbReference>